<protein>
    <submittedName>
        <fullName evidence="1">Uncharacterized protein</fullName>
    </submittedName>
</protein>
<sequence length="31" mass="3425">MKAAQIHILAAPHRCYYPSTNTYFLGDTAGI</sequence>
<reference evidence="1" key="1">
    <citation type="submission" date="2014-09" db="EMBL/GenBank/DDBJ databases">
        <authorList>
            <person name="Magalhaes I.L.F."/>
            <person name="Oliveira U."/>
            <person name="Santos F.R."/>
            <person name="Vidigal T.H.D.A."/>
            <person name="Brescovit A.D."/>
            <person name="Santos A.J."/>
        </authorList>
    </citation>
    <scope>NUCLEOTIDE SEQUENCE</scope>
    <source>
        <tissue evidence="1">Shoot tissue taken approximately 20 cm above the soil surface</tissue>
    </source>
</reference>
<name>A0A0A9ABB5_ARUDO</name>
<dbReference type="AlphaFoldDB" id="A0A0A9ABB5"/>
<proteinExistence type="predicted"/>
<dbReference type="EMBL" id="GBRH01251620">
    <property type="protein sequence ID" value="JAD46275.1"/>
    <property type="molecule type" value="Transcribed_RNA"/>
</dbReference>
<organism evidence="1">
    <name type="scientific">Arundo donax</name>
    <name type="common">Giant reed</name>
    <name type="synonym">Donax arundinaceus</name>
    <dbReference type="NCBI Taxonomy" id="35708"/>
    <lineage>
        <taxon>Eukaryota</taxon>
        <taxon>Viridiplantae</taxon>
        <taxon>Streptophyta</taxon>
        <taxon>Embryophyta</taxon>
        <taxon>Tracheophyta</taxon>
        <taxon>Spermatophyta</taxon>
        <taxon>Magnoliopsida</taxon>
        <taxon>Liliopsida</taxon>
        <taxon>Poales</taxon>
        <taxon>Poaceae</taxon>
        <taxon>PACMAD clade</taxon>
        <taxon>Arundinoideae</taxon>
        <taxon>Arundineae</taxon>
        <taxon>Arundo</taxon>
    </lineage>
</organism>
<accession>A0A0A9ABB5</accession>
<evidence type="ECO:0000313" key="1">
    <source>
        <dbReference type="EMBL" id="JAD46275.1"/>
    </source>
</evidence>
<reference evidence="1" key="2">
    <citation type="journal article" date="2015" name="Data Brief">
        <title>Shoot transcriptome of the giant reed, Arundo donax.</title>
        <authorList>
            <person name="Barrero R.A."/>
            <person name="Guerrero F.D."/>
            <person name="Moolhuijzen P."/>
            <person name="Goolsby J.A."/>
            <person name="Tidwell J."/>
            <person name="Bellgard S.E."/>
            <person name="Bellgard M.I."/>
        </authorList>
    </citation>
    <scope>NUCLEOTIDE SEQUENCE</scope>
    <source>
        <tissue evidence="1">Shoot tissue taken approximately 20 cm above the soil surface</tissue>
    </source>
</reference>